<feature type="compositionally biased region" description="Low complexity" evidence="1">
    <location>
        <begin position="351"/>
        <end position="368"/>
    </location>
</feature>
<dbReference type="OrthoDB" id="946068at2759"/>
<dbReference type="OMA" id="YAPMEMN"/>
<feature type="compositionally biased region" description="Polar residues" evidence="1">
    <location>
        <begin position="867"/>
        <end position="877"/>
    </location>
</feature>
<dbReference type="InterPro" id="IPR011993">
    <property type="entry name" value="PH-like_dom_sf"/>
</dbReference>
<sequence length="984" mass="107113">MTSPSINFEEDSEVIKSGPVVARYVAPFPPFKSRKNYYAVLCERALELHESEKTYRKRKSALHLIDLSQAFNLHNEHFDPKLKKCVCLMLPDETLCLKADDVGKGGDEGRQNTEWYNAIMSALIPSRFLRLGRPIQPQEFFECAWDVEVVTAPKLKRPPGRTEEPLQNICVRLPEIAGPKRLCFYAHTIVLCKRRIEPAKCGMPSSGIPPFHTDDFVEIPRKCVAFFGCQDRYFLMRLGRGAPMGASELWAQCDSEEVALDIHNKLNAIIERESEKKKRMNNGVVMPPGLLSIRSHHSHRERSHTQPLRQRTSSFLNGRAGSSASTSSTVGRKQSTPVGPGSAPLGSRALSISHGSSQSQSGNTSCGSSLMSIFPIQASPNAPHDDDDVYQAMTAPTKLRSSPSTSTTDDTENSGGTICVDQSDETRSLDMSVSQTAHAVREPRMKRQLSETIPYREQEDRCSLGGIIASSGLSMEAINDLNANVHYRQDDGYTPMHAAEWSGGSNSHLIVPAYERYKLEEARSYVSDSSDSCYSSMAANGCSNSQVATGAASNPPRAYSFAGRCNLRPTGVQSGVVENVDLRGDNSNGGLLPPQEDPRKRAFSLGSKTLFPRPFRKISQHASRQQRLSQTSASGASLASSEISSTFGPSSSSANHLTGLNCSEKEEYTRNRSGSFGSGRSTPYNRRGGSSGTRDGTDHFVEMDFGNAIGRSGSGSVGSVDSPNRSRTSSFGCSARKDAEIFSYPTDLPDSGLTPSQLVLQQAKQNSLDESCDYVSTEAPDLIAVKNALAEAANEHNHSHHLTFLSPVDPKAIDLRSSQHFETIEESTSLKSSPCSSRSSISANDGSMDEADSSRRRQITGDDGYNRLNTSEGNSSEYVPVCSTRSDRSASNPASDMTEIHQPPSVMGLPKRSSVPTLKSHDPDDSGVGLNYAFVQDSEPQTTMLLSDPLNVSSSRSRSKSGIIFTHNFDATKSALDYASIKPL</sequence>
<dbReference type="SMART" id="SM00233">
    <property type="entry name" value="PH"/>
    <property type="match status" value="1"/>
</dbReference>
<evidence type="ECO:0000259" key="2">
    <source>
        <dbReference type="PROSITE" id="PS50003"/>
    </source>
</evidence>
<accession>A0A7I4YZP9</accession>
<dbReference type="PANTHER" id="PTHR48232">
    <property type="entry name" value="INSULIN RECEPTOR SUBSTRATE HOMOLOG"/>
    <property type="match status" value="1"/>
</dbReference>
<name>A0A7I4YZP9_HAECO</name>
<dbReference type="PANTHER" id="PTHR48232:SF1">
    <property type="entry name" value="IRS-TYPE PTB DOMAIN-CONTAINING PROTEIN"/>
    <property type="match status" value="1"/>
</dbReference>
<feature type="region of interest" description="Disordered" evidence="1">
    <location>
        <begin position="295"/>
        <end position="368"/>
    </location>
</feature>
<reference evidence="4" key="1">
    <citation type="submission" date="2020-12" db="UniProtKB">
        <authorList>
            <consortium name="WormBaseParasite"/>
        </authorList>
    </citation>
    <scope>IDENTIFICATION</scope>
    <source>
        <strain evidence="4">MHco3</strain>
    </source>
</reference>
<dbReference type="AlphaFoldDB" id="A0A7I4YZP9"/>
<feature type="compositionally biased region" description="Polar residues" evidence="1">
    <location>
        <begin position="305"/>
        <end position="316"/>
    </location>
</feature>
<evidence type="ECO:0000313" key="4">
    <source>
        <dbReference type="WBParaSite" id="HCON_00168600-00001"/>
    </source>
</evidence>
<feature type="compositionally biased region" description="Polar residues" evidence="1">
    <location>
        <begin position="646"/>
        <end position="661"/>
    </location>
</feature>
<feature type="compositionally biased region" description="Low complexity" evidence="1">
    <location>
        <begin position="629"/>
        <end position="645"/>
    </location>
</feature>
<evidence type="ECO:0000256" key="1">
    <source>
        <dbReference type="SAM" id="MobiDB-lite"/>
    </source>
</evidence>
<organism evidence="3 4">
    <name type="scientific">Haemonchus contortus</name>
    <name type="common">Barber pole worm</name>
    <dbReference type="NCBI Taxonomy" id="6289"/>
    <lineage>
        <taxon>Eukaryota</taxon>
        <taxon>Metazoa</taxon>
        <taxon>Ecdysozoa</taxon>
        <taxon>Nematoda</taxon>
        <taxon>Chromadorea</taxon>
        <taxon>Rhabditida</taxon>
        <taxon>Rhabditina</taxon>
        <taxon>Rhabditomorpha</taxon>
        <taxon>Strongyloidea</taxon>
        <taxon>Trichostrongylidae</taxon>
        <taxon>Haemonchus</taxon>
    </lineage>
</organism>
<feature type="compositionally biased region" description="Low complexity" evidence="1">
    <location>
        <begin position="401"/>
        <end position="417"/>
    </location>
</feature>
<feature type="domain" description="PH" evidence="2">
    <location>
        <begin position="13"/>
        <end position="124"/>
    </location>
</feature>
<feature type="compositionally biased region" description="Low complexity" evidence="1">
    <location>
        <begin position="671"/>
        <end position="694"/>
    </location>
</feature>
<feature type="region of interest" description="Disordered" evidence="1">
    <location>
        <begin position="619"/>
        <end position="732"/>
    </location>
</feature>
<evidence type="ECO:0000313" key="3">
    <source>
        <dbReference type="Proteomes" id="UP000025227"/>
    </source>
</evidence>
<feature type="compositionally biased region" description="Low complexity" evidence="1">
    <location>
        <begin position="319"/>
        <end position="332"/>
    </location>
</feature>
<dbReference type="Gene3D" id="2.30.29.30">
    <property type="entry name" value="Pleckstrin-homology domain (PH domain)/Phosphotyrosine-binding domain (PTB)"/>
    <property type="match status" value="2"/>
</dbReference>
<feature type="compositionally biased region" description="Polar residues" evidence="1">
    <location>
        <begin position="721"/>
        <end position="732"/>
    </location>
</feature>
<protein>
    <submittedName>
        <fullName evidence="4">PH domain-containing protein</fullName>
    </submittedName>
</protein>
<keyword evidence="3" id="KW-1185">Reference proteome</keyword>
<feature type="region of interest" description="Disordered" evidence="1">
    <location>
        <begin position="581"/>
        <end position="600"/>
    </location>
</feature>
<dbReference type="PROSITE" id="PS50003">
    <property type="entry name" value="PH_DOMAIN"/>
    <property type="match status" value="1"/>
</dbReference>
<dbReference type="WBParaSite" id="HCON_00168600-00001">
    <property type="protein sequence ID" value="HCON_00168600-00001"/>
    <property type="gene ID" value="HCON_00168600"/>
</dbReference>
<dbReference type="SUPFAM" id="SSF50729">
    <property type="entry name" value="PH domain-like"/>
    <property type="match status" value="1"/>
</dbReference>
<dbReference type="InterPro" id="IPR001849">
    <property type="entry name" value="PH_domain"/>
</dbReference>
<feature type="region of interest" description="Disordered" evidence="1">
    <location>
        <begin position="824"/>
        <end position="924"/>
    </location>
</feature>
<proteinExistence type="predicted"/>
<dbReference type="Proteomes" id="UP000025227">
    <property type="component" value="Unplaced"/>
</dbReference>
<feature type="region of interest" description="Disordered" evidence="1">
    <location>
        <begin position="395"/>
        <end position="445"/>
    </location>
</feature>
<feature type="compositionally biased region" description="Low complexity" evidence="1">
    <location>
        <begin position="827"/>
        <end position="842"/>
    </location>
</feature>